<keyword evidence="3" id="KW-1133">Transmembrane helix</keyword>
<sequence length="916" mass="98253">MVRLSTESTPRERLARIVVLMKRTRRYARSTIAIAAALVLASLLLALSTKRIYRSETTVVYREVVRAGREGESAAQRAARLGPRLKEIVLARGTISSIIQEFDLYPELAEKSMLEAVAEMQKNVSFRARTQDTFALSFSHHDPATAQAVTKRLAEVMIEDYSKDNLTTAALNHDVLRRELDEANRTVEDASRALARFLAKHPQFTWGINDSPYAPTAPQPGAAAPFAQPNPANRTPQAGQASRERTPVDPVLARLFQRLAQIDAELAGPGKPGAPPPLPVNVTDAQKQRDAAAAALAAAETDLATKLQKVTPVHPDAISAQSKVARARTALATAEKTLDLLRTGGAPPPPVDGEGIEPGRRAALEEERRAITAQISARSKTAAPRGRTTTTNPAPNTGTTTGTSVGTQAAPEVPSDPEIVELETEWHKLRLDLERARENFRKVQEKERGASLTATAAEEEAEAALVIADPAYLPVRPDRGRGRVFFAGSFLAMFLALGYAGSRVLLCETILDEGDVEALGEPPLLVSVPHIPEPKTSTALTTRDSWGPPPPSSRKPEDTGPKSRPPDSGSIEVRMEEAEAPLSDEPCVMPLGAPPSAPEPEEDPLPPKRIRMQTLPYGATLADYLAKAKSEAPPIEEPPAEEPPAEELPAELLDEAAYEPPADEPPTALSLRDPNAGMMLAPEVEVVGTPFDPENEGALELVRGAPPAVLGALRVLRHRLEQKRGEGPLVVSVLSPGIGEGKSAVAARLAMTLAEAERARVVLVEGNLGRPHLASMLGLHVPEEMGFSAQLRRHMSGRWEPWSVLRIGASLYVLAEPATEAAFPTALHSTWFEGAVHALKESYDYVVIDGCAVLGSGDANVLEDVSDVCLLLARAGMTKGSELSRAAKQLGDRRMFGVVLNDVRTEGGARKGRASA</sequence>
<gene>
    <name evidence="4" type="ORF">KEG57_38530</name>
</gene>
<evidence type="ECO:0000256" key="3">
    <source>
        <dbReference type="SAM" id="Phobius"/>
    </source>
</evidence>
<keyword evidence="5" id="KW-1185">Reference proteome</keyword>
<dbReference type="SUPFAM" id="SSF52540">
    <property type="entry name" value="P-loop containing nucleoside triphosphate hydrolases"/>
    <property type="match status" value="1"/>
</dbReference>
<evidence type="ECO:0000313" key="4">
    <source>
        <dbReference type="EMBL" id="MDC3986437.1"/>
    </source>
</evidence>
<dbReference type="InterPro" id="IPR050445">
    <property type="entry name" value="Bact_polysacc_biosynth/exp"/>
</dbReference>
<dbReference type="Gene3D" id="3.40.50.300">
    <property type="entry name" value="P-loop containing nucleotide triphosphate hydrolases"/>
    <property type="match status" value="1"/>
</dbReference>
<feature type="region of interest" description="Disordered" evidence="2">
    <location>
        <begin position="209"/>
        <end position="246"/>
    </location>
</feature>
<proteinExistence type="predicted"/>
<comment type="caution">
    <text evidence="4">The sequence shown here is derived from an EMBL/GenBank/DDBJ whole genome shotgun (WGS) entry which is preliminary data.</text>
</comment>
<accession>A0A9X4AXP0</accession>
<feature type="compositionally biased region" description="Low complexity" evidence="2">
    <location>
        <begin position="381"/>
        <end position="403"/>
    </location>
</feature>
<feature type="region of interest" description="Disordered" evidence="2">
    <location>
        <begin position="376"/>
        <end position="414"/>
    </location>
</feature>
<keyword evidence="3" id="KW-0472">Membrane</keyword>
<feature type="coiled-coil region" evidence="1">
    <location>
        <begin position="166"/>
        <end position="200"/>
    </location>
</feature>
<feature type="compositionally biased region" description="Basic and acidic residues" evidence="2">
    <location>
        <begin position="554"/>
        <end position="565"/>
    </location>
</feature>
<dbReference type="PANTHER" id="PTHR32309">
    <property type="entry name" value="TYROSINE-PROTEIN KINASE"/>
    <property type="match status" value="1"/>
</dbReference>
<protein>
    <recommendedName>
        <fullName evidence="6">CobQ/CobB/MinD/ParA nucleotide binding domain-containing protein</fullName>
    </recommendedName>
</protein>
<evidence type="ECO:0000313" key="5">
    <source>
        <dbReference type="Proteomes" id="UP001151081"/>
    </source>
</evidence>
<dbReference type="EMBL" id="JAGTJJ010000039">
    <property type="protein sequence ID" value="MDC3986437.1"/>
    <property type="molecule type" value="Genomic_DNA"/>
</dbReference>
<dbReference type="InterPro" id="IPR027417">
    <property type="entry name" value="P-loop_NTPase"/>
</dbReference>
<organism evidence="4 5">
    <name type="scientific">Polyangium jinanense</name>
    <dbReference type="NCBI Taxonomy" id="2829994"/>
    <lineage>
        <taxon>Bacteria</taxon>
        <taxon>Pseudomonadati</taxon>
        <taxon>Myxococcota</taxon>
        <taxon>Polyangia</taxon>
        <taxon>Polyangiales</taxon>
        <taxon>Polyangiaceae</taxon>
        <taxon>Polyangium</taxon>
    </lineage>
</organism>
<dbReference type="RefSeq" id="WP_272459430.1">
    <property type="nucleotide sequence ID" value="NZ_JAGTJJ010000039.1"/>
</dbReference>
<evidence type="ECO:0000256" key="1">
    <source>
        <dbReference type="SAM" id="Coils"/>
    </source>
</evidence>
<evidence type="ECO:0000256" key="2">
    <source>
        <dbReference type="SAM" id="MobiDB-lite"/>
    </source>
</evidence>
<evidence type="ECO:0008006" key="6">
    <source>
        <dbReference type="Google" id="ProtNLM"/>
    </source>
</evidence>
<feature type="region of interest" description="Disordered" evidence="2">
    <location>
        <begin position="526"/>
        <end position="609"/>
    </location>
</feature>
<feature type="compositionally biased region" description="Polar residues" evidence="2">
    <location>
        <begin position="535"/>
        <end position="544"/>
    </location>
</feature>
<dbReference type="Proteomes" id="UP001151081">
    <property type="component" value="Unassembled WGS sequence"/>
</dbReference>
<feature type="compositionally biased region" description="Low complexity" evidence="2">
    <location>
        <begin position="212"/>
        <end position="232"/>
    </location>
</feature>
<dbReference type="AlphaFoldDB" id="A0A9X4AXP0"/>
<feature type="transmembrane region" description="Helical" evidence="3">
    <location>
        <begin position="27"/>
        <end position="47"/>
    </location>
</feature>
<dbReference type="PANTHER" id="PTHR32309:SF31">
    <property type="entry name" value="CAPSULAR EXOPOLYSACCHARIDE FAMILY"/>
    <property type="match status" value="1"/>
</dbReference>
<reference evidence="4 5" key="1">
    <citation type="submission" date="2021-04" db="EMBL/GenBank/DDBJ databases">
        <title>Genome analysis of Polyangium sp.</title>
        <authorList>
            <person name="Li Y."/>
            <person name="Wang J."/>
        </authorList>
    </citation>
    <scope>NUCLEOTIDE SEQUENCE [LARGE SCALE GENOMIC DNA]</scope>
    <source>
        <strain evidence="4 5">SDU14</strain>
    </source>
</reference>
<name>A0A9X4AXP0_9BACT</name>
<keyword evidence="1" id="KW-0175">Coiled coil</keyword>
<keyword evidence="3" id="KW-0812">Transmembrane</keyword>